<dbReference type="AlphaFoldDB" id="A0A921V0A7"/>
<accession>A0A921V0A7</accession>
<reference evidence="1" key="2">
    <citation type="submission" date="2020-10" db="EMBL/GenBank/DDBJ databases">
        <authorList>
            <person name="Cooper E.A."/>
            <person name="Brenton Z.W."/>
            <person name="Flinn B.S."/>
            <person name="Jenkins J."/>
            <person name="Shu S."/>
            <person name="Flowers D."/>
            <person name="Luo F."/>
            <person name="Wang Y."/>
            <person name="Xia P."/>
            <person name="Barry K."/>
            <person name="Daum C."/>
            <person name="Lipzen A."/>
            <person name="Yoshinaga Y."/>
            <person name="Schmutz J."/>
            <person name="Saski C."/>
            <person name="Vermerris W."/>
            <person name="Kresovich S."/>
        </authorList>
    </citation>
    <scope>NUCLEOTIDE SEQUENCE</scope>
</reference>
<dbReference type="Proteomes" id="UP000807115">
    <property type="component" value="Chromosome 1"/>
</dbReference>
<evidence type="ECO:0000313" key="2">
    <source>
        <dbReference type="Proteomes" id="UP000807115"/>
    </source>
</evidence>
<protein>
    <submittedName>
        <fullName evidence="1">Uncharacterized protein</fullName>
    </submittedName>
</protein>
<proteinExistence type="predicted"/>
<dbReference type="EMBL" id="CM027680">
    <property type="protein sequence ID" value="KAG0549940.1"/>
    <property type="molecule type" value="Genomic_DNA"/>
</dbReference>
<comment type="caution">
    <text evidence="1">The sequence shown here is derived from an EMBL/GenBank/DDBJ whole genome shotgun (WGS) entry which is preliminary data.</text>
</comment>
<gene>
    <name evidence="1" type="ORF">BDA96_01G297600</name>
</gene>
<name>A0A921V0A7_SORBI</name>
<evidence type="ECO:0000313" key="1">
    <source>
        <dbReference type="EMBL" id="KAG0549940.1"/>
    </source>
</evidence>
<reference evidence="1" key="1">
    <citation type="journal article" date="2019" name="BMC Genomics">
        <title>A new reference genome for Sorghum bicolor reveals high levels of sequence similarity between sweet and grain genotypes: implications for the genetics of sugar metabolism.</title>
        <authorList>
            <person name="Cooper E.A."/>
            <person name="Brenton Z.W."/>
            <person name="Flinn B.S."/>
            <person name="Jenkins J."/>
            <person name="Shu S."/>
            <person name="Flowers D."/>
            <person name="Luo F."/>
            <person name="Wang Y."/>
            <person name="Xia P."/>
            <person name="Barry K."/>
            <person name="Daum C."/>
            <person name="Lipzen A."/>
            <person name="Yoshinaga Y."/>
            <person name="Schmutz J."/>
            <person name="Saski C."/>
            <person name="Vermerris W."/>
            <person name="Kresovich S."/>
        </authorList>
    </citation>
    <scope>NUCLEOTIDE SEQUENCE</scope>
</reference>
<sequence length="49" mass="5288">MSCRCGVGQGTVATDDKGAVDQVMYHIYWSCGLLERGVSSSEAHFYQGS</sequence>
<organism evidence="1 2">
    <name type="scientific">Sorghum bicolor</name>
    <name type="common">Sorghum</name>
    <name type="synonym">Sorghum vulgare</name>
    <dbReference type="NCBI Taxonomy" id="4558"/>
    <lineage>
        <taxon>Eukaryota</taxon>
        <taxon>Viridiplantae</taxon>
        <taxon>Streptophyta</taxon>
        <taxon>Embryophyta</taxon>
        <taxon>Tracheophyta</taxon>
        <taxon>Spermatophyta</taxon>
        <taxon>Magnoliopsida</taxon>
        <taxon>Liliopsida</taxon>
        <taxon>Poales</taxon>
        <taxon>Poaceae</taxon>
        <taxon>PACMAD clade</taxon>
        <taxon>Panicoideae</taxon>
        <taxon>Andropogonodae</taxon>
        <taxon>Andropogoneae</taxon>
        <taxon>Sorghinae</taxon>
        <taxon>Sorghum</taxon>
    </lineage>
</organism>